<dbReference type="SUPFAM" id="SSF57756">
    <property type="entry name" value="Retrovirus zinc finger-like domains"/>
    <property type="match status" value="1"/>
</dbReference>
<keyword evidence="11" id="KW-0862">Zinc</keyword>
<keyword evidence="6" id="KW-0229">DNA integration</keyword>
<dbReference type="InterPro" id="IPR039537">
    <property type="entry name" value="Retrotran_Ty1/copia-like"/>
</dbReference>
<evidence type="ECO:0000256" key="1">
    <source>
        <dbReference type="ARBA" id="ARBA00022722"/>
    </source>
</evidence>
<dbReference type="GO" id="GO:0003887">
    <property type="term" value="F:DNA-directed DNA polymerase activity"/>
    <property type="evidence" value="ECO:0007669"/>
    <property type="project" value="UniProtKB-KW"/>
</dbReference>
<evidence type="ECO:0000256" key="4">
    <source>
        <dbReference type="ARBA" id="ARBA00022801"/>
    </source>
</evidence>
<evidence type="ECO:0000256" key="3">
    <source>
        <dbReference type="ARBA" id="ARBA00022759"/>
    </source>
</evidence>
<dbReference type="PANTHER" id="PTHR42648">
    <property type="entry name" value="TRANSPOSASE, PUTATIVE-RELATED"/>
    <property type="match status" value="1"/>
</dbReference>
<keyword evidence="8" id="KW-0808">Transferase</keyword>
<gene>
    <name evidence="15" type="ORF">Tci_053311</name>
</gene>
<dbReference type="InterPro" id="IPR036875">
    <property type="entry name" value="Znf_CCHC_sf"/>
</dbReference>
<dbReference type="InterPro" id="IPR012337">
    <property type="entry name" value="RNaseH-like_sf"/>
</dbReference>
<organism evidence="15">
    <name type="scientific">Tanacetum cinerariifolium</name>
    <name type="common">Dalmatian daisy</name>
    <name type="synonym">Chrysanthemum cinerariifolium</name>
    <dbReference type="NCBI Taxonomy" id="118510"/>
    <lineage>
        <taxon>Eukaryota</taxon>
        <taxon>Viridiplantae</taxon>
        <taxon>Streptophyta</taxon>
        <taxon>Embryophyta</taxon>
        <taxon>Tracheophyta</taxon>
        <taxon>Spermatophyta</taxon>
        <taxon>Magnoliopsida</taxon>
        <taxon>eudicotyledons</taxon>
        <taxon>Gunneridae</taxon>
        <taxon>Pentapetalae</taxon>
        <taxon>asterids</taxon>
        <taxon>campanulids</taxon>
        <taxon>Asterales</taxon>
        <taxon>Asteraceae</taxon>
        <taxon>Asteroideae</taxon>
        <taxon>Anthemideae</taxon>
        <taxon>Anthemidinae</taxon>
        <taxon>Tanacetum</taxon>
    </lineage>
</organism>
<dbReference type="Pfam" id="PF07727">
    <property type="entry name" value="RVT_2"/>
    <property type="match status" value="1"/>
</dbReference>
<dbReference type="GO" id="GO:0006310">
    <property type="term" value="P:DNA recombination"/>
    <property type="evidence" value="ECO:0007669"/>
    <property type="project" value="UniProtKB-KW"/>
</dbReference>
<name>A0A6L2N5C2_TANCI</name>
<evidence type="ECO:0000256" key="11">
    <source>
        <dbReference type="PROSITE-ProRule" id="PRU00047"/>
    </source>
</evidence>
<feature type="domain" description="CCHC-type" evidence="13">
    <location>
        <begin position="213"/>
        <end position="228"/>
    </location>
</feature>
<feature type="region of interest" description="Disordered" evidence="12">
    <location>
        <begin position="1"/>
        <end position="20"/>
    </location>
</feature>
<evidence type="ECO:0000256" key="8">
    <source>
        <dbReference type="ARBA" id="ARBA00022932"/>
    </source>
</evidence>
<evidence type="ECO:0000259" key="14">
    <source>
        <dbReference type="PROSITE" id="PS50994"/>
    </source>
</evidence>
<dbReference type="InterPro" id="IPR001878">
    <property type="entry name" value="Znf_CCHC"/>
</dbReference>
<evidence type="ECO:0000256" key="7">
    <source>
        <dbReference type="ARBA" id="ARBA00022918"/>
    </source>
</evidence>
<dbReference type="GO" id="GO:0003676">
    <property type="term" value="F:nucleic acid binding"/>
    <property type="evidence" value="ECO:0007669"/>
    <property type="project" value="InterPro"/>
</dbReference>
<dbReference type="PROSITE" id="PS50994">
    <property type="entry name" value="INTEGRASE"/>
    <property type="match status" value="1"/>
</dbReference>
<evidence type="ECO:0000256" key="10">
    <source>
        <dbReference type="ARBA" id="ARBA00023268"/>
    </source>
</evidence>
<evidence type="ECO:0000256" key="5">
    <source>
        <dbReference type="ARBA" id="ARBA00022842"/>
    </source>
</evidence>
<dbReference type="PROSITE" id="PS50158">
    <property type="entry name" value="ZF_CCHC"/>
    <property type="match status" value="1"/>
</dbReference>
<dbReference type="SMART" id="SM00343">
    <property type="entry name" value="ZnF_C2HC"/>
    <property type="match status" value="1"/>
</dbReference>
<evidence type="ECO:0000313" key="15">
    <source>
        <dbReference type="EMBL" id="GEU81333.1"/>
    </source>
</evidence>
<proteinExistence type="predicted"/>
<evidence type="ECO:0000256" key="2">
    <source>
        <dbReference type="ARBA" id="ARBA00022723"/>
    </source>
</evidence>
<dbReference type="InterPro" id="IPR001584">
    <property type="entry name" value="Integrase_cat-core"/>
</dbReference>
<comment type="caution">
    <text evidence="15">The sequence shown here is derived from an EMBL/GenBank/DDBJ whole genome shotgun (WGS) entry which is preliminary data.</text>
</comment>
<evidence type="ECO:0000256" key="9">
    <source>
        <dbReference type="ARBA" id="ARBA00023172"/>
    </source>
</evidence>
<dbReference type="Pfam" id="PF00098">
    <property type="entry name" value="zf-CCHC"/>
    <property type="match status" value="1"/>
</dbReference>
<evidence type="ECO:0000256" key="6">
    <source>
        <dbReference type="ARBA" id="ARBA00022908"/>
    </source>
</evidence>
<keyword evidence="7" id="KW-0695">RNA-directed DNA polymerase</keyword>
<keyword evidence="9" id="KW-0233">DNA recombination</keyword>
<keyword evidence="2" id="KW-0479">Metal-binding</keyword>
<dbReference type="PANTHER" id="PTHR42648:SF11">
    <property type="entry name" value="TRANSPOSON TY4-P GAG-POL POLYPROTEIN"/>
    <property type="match status" value="1"/>
</dbReference>
<keyword evidence="8" id="KW-0239">DNA-directed DNA polymerase</keyword>
<dbReference type="GO" id="GO:0003964">
    <property type="term" value="F:RNA-directed DNA polymerase activity"/>
    <property type="evidence" value="ECO:0007669"/>
    <property type="project" value="UniProtKB-KW"/>
</dbReference>
<dbReference type="GO" id="GO:0015074">
    <property type="term" value="P:DNA integration"/>
    <property type="evidence" value="ECO:0007669"/>
    <property type="project" value="UniProtKB-KW"/>
</dbReference>
<dbReference type="GO" id="GO:0016787">
    <property type="term" value="F:hydrolase activity"/>
    <property type="evidence" value="ECO:0007669"/>
    <property type="project" value="UniProtKB-KW"/>
</dbReference>
<dbReference type="GO" id="GO:0008270">
    <property type="term" value="F:zinc ion binding"/>
    <property type="evidence" value="ECO:0007669"/>
    <property type="project" value="UniProtKB-KW"/>
</dbReference>
<keyword evidence="11" id="KW-0863">Zinc-finger</keyword>
<dbReference type="Gene3D" id="3.30.420.10">
    <property type="entry name" value="Ribonuclease H-like superfamily/Ribonuclease H"/>
    <property type="match status" value="1"/>
</dbReference>
<evidence type="ECO:0000256" key="12">
    <source>
        <dbReference type="SAM" id="MobiDB-lite"/>
    </source>
</evidence>
<accession>A0A6L2N5C2</accession>
<sequence>MPSSKTYQQSLADAGSETRPPMLERGGALLHYDAEIKVMNLILLSILNDIYNSVDACNSAKDMEKRVKRLMRGTIQNKVDRETHFTSEFDQFVAELEEALVFKLVNTSREKKLEKSHDLLALVAHMGLSSRYTSSYYVTHPTSVVDYDGKYQQEDIQNNSEDPLASAMNSGNTGRNNQRAYIQEEVVEGSNETENVQRALRTSSSGNTLTVQCYNCSGKGHYASNCPKPRVQDSKYFMEQMFLEKQDEDGVILTDEQNDFLFVDASRTLFQRDIKEMKDVFESTKSELYELQKQNYFLKDQLLEASLKHKIELEYQKLFDSIKKTWSQTQKEIDELVAHVSEKTYAYGAIRAKNQNILFIISELKTRLKNVKKDVSKTNENHVVSKPVTLQTSPDKHRGANSNKNVIAHGMYKVVTTQESQINKAKSGLSSTRMNAASSVRRSMNRDSHNKNSVLANSKSSVKKVGVYVRKNKQTDNTSANVISNNENVIDVDVANAFKAKNLLFVSYTTYVALKTRFSEKLAQSKTLDTTPVVSKPKIDVGSALKAKNKVVQIVLWIVDSGCSKHITVDDYSRYTWVYFLHSKDETPEIIKKFIAQAQLNYKAKVFKIRTDNGTEFKNATLKAHYEKLGIMQQFSTAHTPQQNRVVERHNRTLVEAARTMLIFSCLPEFLWAEAVATTCFTQNQSIIHTRYNKTPYELLRGRKLNVEYFHVFGSLCYPTNDRDDLGKMKPKAYIRVFIEPELQQFNNDNSSAEPMNTPSKEDLDNLFCPMFEEYFGKKYFDTSINFASQPTQFHEDSPSTSSINFVPYNPPSYEAIEPSSTALEPSNVNFHQVQPSTHFWTNDHPLDQVINDPSKPVMIHQRLHTDSEAGKCIDFEESFVHVARLEAVRMFIAYVVHKNITIFQMDVKTAFLNGPLKEEVHVSQTEGFIDLEFLNHVYRLKKALYGLKQAPRAW</sequence>
<dbReference type="InterPro" id="IPR013103">
    <property type="entry name" value="RVT_2"/>
</dbReference>
<keyword evidence="8" id="KW-0548">Nucleotidyltransferase</keyword>
<feature type="domain" description="Integrase catalytic" evidence="14">
    <location>
        <begin position="528"/>
        <end position="704"/>
    </location>
</feature>
<dbReference type="InterPro" id="IPR036397">
    <property type="entry name" value="RNaseH_sf"/>
</dbReference>
<keyword evidence="10" id="KW-0511">Multifunctional enzyme</keyword>
<dbReference type="GO" id="GO:0004519">
    <property type="term" value="F:endonuclease activity"/>
    <property type="evidence" value="ECO:0007669"/>
    <property type="project" value="UniProtKB-KW"/>
</dbReference>
<keyword evidence="1" id="KW-0540">Nuclease</keyword>
<keyword evidence="4" id="KW-0378">Hydrolase</keyword>
<keyword evidence="3" id="KW-0255">Endonuclease</keyword>
<dbReference type="EMBL" id="BKCJ010008258">
    <property type="protein sequence ID" value="GEU81333.1"/>
    <property type="molecule type" value="Genomic_DNA"/>
</dbReference>
<feature type="compositionally biased region" description="Polar residues" evidence="12">
    <location>
        <begin position="1"/>
        <end position="11"/>
    </location>
</feature>
<reference evidence="15" key="1">
    <citation type="journal article" date="2019" name="Sci. Rep.">
        <title>Draft genome of Tanacetum cinerariifolium, the natural source of mosquito coil.</title>
        <authorList>
            <person name="Yamashiro T."/>
            <person name="Shiraishi A."/>
            <person name="Satake H."/>
            <person name="Nakayama K."/>
        </authorList>
    </citation>
    <scope>NUCLEOTIDE SEQUENCE</scope>
</reference>
<dbReference type="Gene3D" id="4.10.60.10">
    <property type="entry name" value="Zinc finger, CCHC-type"/>
    <property type="match status" value="1"/>
</dbReference>
<dbReference type="SUPFAM" id="SSF53098">
    <property type="entry name" value="Ribonuclease H-like"/>
    <property type="match status" value="1"/>
</dbReference>
<protein>
    <submittedName>
        <fullName evidence="15">Retrovirus-related Pol polyprotein from transposon TNT 1-94</fullName>
    </submittedName>
</protein>
<dbReference type="AlphaFoldDB" id="A0A6L2N5C2"/>
<evidence type="ECO:0000259" key="13">
    <source>
        <dbReference type="PROSITE" id="PS50158"/>
    </source>
</evidence>
<keyword evidence="5" id="KW-0460">Magnesium</keyword>